<accession>A0A6C0G4G1</accession>
<feature type="binding site" evidence="8">
    <location>
        <position position="14"/>
    </location>
    <ligand>
        <name>Mg(2+)</name>
        <dbReference type="ChEBI" id="CHEBI:18420"/>
    </ligand>
</feature>
<dbReference type="Pfam" id="PF13344">
    <property type="entry name" value="Hydrolase_6"/>
    <property type="match status" value="1"/>
</dbReference>
<proteinExistence type="inferred from homology"/>
<gene>
    <name evidence="9" type="ORF">GXP70_17965</name>
</gene>
<feature type="active site" description="Nucleophile" evidence="6">
    <location>
        <position position="14"/>
    </location>
</feature>
<dbReference type="GO" id="GO:0005737">
    <property type="term" value="C:cytoplasm"/>
    <property type="evidence" value="ECO:0007669"/>
    <property type="project" value="TreeGrafter"/>
</dbReference>
<feature type="binding site" evidence="8">
    <location>
        <position position="16"/>
    </location>
    <ligand>
        <name>Mg(2+)</name>
        <dbReference type="ChEBI" id="CHEBI:18420"/>
    </ligand>
</feature>
<comment type="function">
    <text evidence="5">Catalyzes the dephosphorylation of 2-6 carbon acid sugars in vitro.</text>
</comment>
<feature type="binding site" evidence="7">
    <location>
        <position position="185"/>
    </location>
    <ligand>
        <name>substrate</name>
    </ligand>
</feature>
<organism evidence="9 10">
    <name type="scientific">Paenibacillus lycopersici</name>
    <dbReference type="NCBI Taxonomy" id="2704462"/>
    <lineage>
        <taxon>Bacteria</taxon>
        <taxon>Bacillati</taxon>
        <taxon>Bacillota</taxon>
        <taxon>Bacilli</taxon>
        <taxon>Bacillales</taxon>
        <taxon>Paenibacillaceae</taxon>
        <taxon>Paenibacillus</taxon>
    </lineage>
</organism>
<dbReference type="InterPro" id="IPR023214">
    <property type="entry name" value="HAD_sf"/>
</dbReference>
<evidence type="ECO:0000256" key="3">
    <source>
        <dbReference type="ARBA" id="ARBA00022801"/>
    </source>
</evidence>
<dbReference type="PIRSF" id="PIRSF000915">
    <property type="entry name" value="PGP-type_phosphatase"/>
    <property type="match status" value="1"/>
</dbReference>
<dbReference type="SFLD" id="SFLDS00003">
    <property type="entry name" value="Haloacid_Dehalogenase"/>
    <property type="match status" value="1"/>
</dbReference>
<protein>
    <recommendedName>
        <fullName evidence="5">Acid sugar phosphatase</fullName>
        <ecNumber evidence="5">3.1.3.-</ecNumber>
    </recommendedName>
</protein>
<dbReference type="FunFam" id="3.40.50.1000:FF:000053">
    <property type="entry name" value="TIGR01457 family HAD hydrolase"/>
    <property type="match status" value="1"/>
</dbReference>
<dbReference type="PANTHER" id="PTHR19288">
    <property type="entry name" value="4-NITROPHENYLPHOSPHATASE-RELATED"/>
    <property type="match status" value="1"/>
</dbReference>
<evidence type="ECO:0000313" key="10">
    <source>
        <dbReference type="Proteomes" id="UP000476064"/>
    </source>
</evidence>
<dbReference type="PANTHER" id="PTHR19288:SF95">
    <property type="entry name" value="D-GLYCEROL 3-PHOSPHATE PHOSPHATASE"/>
    <property type="match status" value="1"/>
</dbReference>
<dbReference type="SUPFAM" id="SSF56784">
    <property type="entry name" value="HAD-like"/>
    <property type="match status" value="1"/>
</dbReference>
<evidence type="ECO:0000256" key="2">
    <source>
        <dbReference type="ARBA" id="ARBA00022723"/>
    </source>
</evidence>
<evidence type="ECO:0000256" key="4">
    <source>
        <dbReference type="ARBA" id="ARBA00022842"/>
    </source>
</evidence>
<dbReference type="Gene3D" id="3.40.50.1000">
    <property type="entry name" value="HAD superfamily/HAD-like"/>
    <property type="match status" value="2"/>
</dbReference>
<dbReference type="Pfam" id="PF13242">
    <property type="entry name" value="Hydrolase_like"/>
    <property type="match status" value="1"/>
</dbReference>
<dbReference type="NCBIfam" id="TIGR01457">
    <property type="entry name" value="HAD-SF-IIA-hyp2"/>
    <property type="match status" value="1"/>
</dbReference>
<evidence type="ECO:0000256" key="7">
    <source>
        <dbReference type="PIRSR" id="PIRSR000915-2"/>
    </source>
</evidence>
<dbReference type="GO" id="GO:0016791">
    <property type="term" value="F:phosphatase activity"/>
    <property type="evidence" value="ECO:0007669"/>
    <property type="project" value="TreeGrafter"/>
</dbReference>
<dbReference type="EMBL" id="CP048209">
    <property type="protein sequence ID" value="QHT61670.1"/>
    <property type="molecule type" value="Genomic_DNA"/>
</dbReference>
<feature type="binding site" evidence="8">
    <location>
        <position position="210"/>
    </location>
    <ligand>
        <name>Mg(2+)</name>
        <dbReference type="ChEBI" id="CHEBI:18420"/>
    </ligand>
</feature>
<dbReference type="RefSeq" id="WP_162358109.1">
    <property type="nucleotide sequence ID" value="NZ_CP048209.1"/>
</dbReference>
<evidence type="ECO:0000256" key="8">
    <source>
        <dbReference type="PIRSR" id="PIRSR000915-3"/>
    </source>
</evidence>
<dbReference type="KEGG" id="plyc:GXP70_17965"/>
<sequence length="275" mass="29143">MGNNDNHLRGLLIDLDGTLYHGGRMIPGADAFIRMLREEELRYLFVTNNSSAAPETVAERLNGMGIPAAADDVCTSAQAAAAYIAERNPGARVHVVGESGLRAALLEAGLQLVDENPELVVQGIDRSLTYDKAADAVRHIRGGAAYILTNPDLLLPSDNGLVPGAGSISAFIQAASGVKPVVIGKPSAIQMRFALKRLGLAPEETWVVGDNPATDIAAGQAVNCPSVLVLTGLATGDNYTELLESAGCEADEVIADLHGLREWLDNKLTEQRQRR</sequence>
<keyword evidence="2 5" id="KW-0479">Metal-binding</keyword>
<feature type="active site" description="Proton donor" evidence="6">
    <location>
        <position position="16"/>
    </location>
</feature>
<evidence type="ECO:0000256" key="5">
    <source>
        <dbReference type="PIRNR" id="PIRNR000915"/>
    </source>
</evidence>
<dbReference type="AlphaFoldDB" id="A0A6C0G4G1"/>
<dbReference type="InterPro" id="IPR036412">
    <property type="entry name" value="HAD-like_sf"/>
</dbReference>
<dbReference type="GO" id="GO:0046872">
    <property type="term" value="F:metal ion binding"/>
    <property type="evidence" value="ECO:0007669"/>
    <property type="project" value="UniProtKB-KW"/>
</dbReference>
<evidence type="ECO:0000256" key="6">
    <source>
        <dbReference type="PIRSR" id="PIRSR000915-1"/>
    </source>
</evidence>
<keyword evidence="3 9" id="KW-0378">Hydrolase</keyword>
<comment type="cofactor">
    <cofactor evidence="8">
        <name>Mg(2+)</name>
        <dbReference type="ChEBI" id="CHEBI:18420"/>
    </cofactor>
    <text evidence="8">Divalent metal ions. Mg(2+) is the most effective.</text>
</comment>
<reference evidence="9 10" key="1">
    <citation type="submission" date="2020-01" db="EMBL/GenBank/DDBJ databases">
        <title>Paenibacillus sp. nov., isolated from tomato rhizosphere.</title>
        <authorList>
            <person name="Weon H.-Y."/>
            <person name="Lee S.A."/>
        </authorList>
    </citation>
    <scope>NUCLEOTIDE SEQUENCE [LARGE SCALE GENOMIC DNA]</scope>
    <source>
        <strain evidence="9 10">12200R-189</strain>
    </source>
</reference>
<dbReference type="Proteomes" id="UP000476064">
    <property type="component" value="Chromosome"/>
</dbReference>
<keyword evidence="4 5" id="KW-0460">Magnesium</keyword>
<dbReference type="NCBIfam" id="TIGR01460">
    <property type="entry name" value="HAD-SF-IIA"/>
    <property type="match status" value="1"/>
</dbReference>
<dbReference type="SFLD" id="SFLDG01129">
    <property type="entry name" value="C1.5:_HAD__Beta-PGM__Phosphata"/>
    <property type="match status" value="1"/>
</dbReference>
<dbReference type="InterPro" id="IPR006357">
    <property type="entry name" value="HAD-SF_hydro_IIA"/>
</dbReference>
<name>A0A6C0G4G1_9BACL</name>
<comment type="similarity">
    <text evidence="1 5">Belongs to the HAD-like hydrolase superfamily. NagD family.</text>
</comment>
<evidence type="ECO:0000313" key="9">
    <source>
        <dbReference type="EMBL" id="QHT61670.1"/>
    </source>
</evidence>
<dbReference type="InterPro" id="IPR006354">
    <property type="entry name" value="HAD-SF_hydro_IIA_hyp1"/>
</dbReference>
<dbReference type="EC" id="3.1.3.-" evidence="5"/>
<keyword evidence="10" id="KW-1185">Reference proteome</keyword>
<evidence type="ECO:0000256" key="1">
    <source>
        <dbReference type="ARBA" id="ARBA00006696"/>
    </source>
</evidence>